<proteinExistence type="predicted"/>
<gene>
    <name evidence="2" type="ORF">DNJ73_00260</name>
</gene>
<evidence type="ECO:0000313" key="3">
    <source>
        <dbReference type="Proteomes" id="UP000247807"/>
    </source>
</evidence>
<comment type="caution">
    <text evidence="2">The sequence shown here is derived from an EMBL/GenBank/DDBJ whole genome shotgun (WGS) entry which is preliminary data.</text>
</comment>
<keyword evidence="1" id="KW-1133">Transmembrane helix</keyword>
<dbReference type="AlphaFoldDB" id="A0A318RC98"/>
<sequence length="78" mass="8533">MTNENNKDKKQCGEKRKAMFAYGIIQLGSNVISAVALSAIAFSFCSLKKESNIFNECVEEVQLSGKTFSNAVRYCNGG</sequence>
<dbReference type="RefSeq" id="WP_158465735.1">
    <property type="nucleotide sequence ID" value="NZ_QJUE01000001.1"/>
</dbReference>
<dbReference type="OrthoDB" id="541115at2"/>
<reference evidence="2 3" key="1">
    <citation type="journal article" date="2018" name="Appl. Environ. Microbiol.">
        <title>Genome rearrangement shapes Prochlorococcus ecological adaptation.</title>
        <authorList>
            <person name="Yan W."/>
            <person name="Wei S."/>
            <person name="Wang Q."/>
            <person name="Xiao X."/>
            <person name="Zeng Q."/>
            <person name="Jiao N."/>
            <person name="Zhang R."/>
        </authorList>
    </citation>
    <scope>NUCLEOTIDE SEQUENCE [LARGE SCALE GENOMIC DNA]</scope>
    <source>
        <strain evidence="2 3">XMU1408</strain>
    </source>
</reference>
<name>A0A318RC98_PROMR</name>
<organism evidence="2 3">
    <name type="scientific">Prochlorococcus marinus XMU1408</name>
    <dbReference type="NCBI Taxonomy" id="2213228"/>
    <lineage>
        <taxon>Bacteria</taxon>
        <taxon>Bacillati</taxon>
        <taxon>Cyanobacteriota</taxon>
        <taxon>Cyanophyceae</taxon>
        <taxon>Synechococcales</taxon>
        <taxon>Prochlorococcaceae</taxon>
        <taxon>Prochlorococcus</taxon>
    </lineage>
</organism>
<evidence type="ECO:0000313" key="2">
    <source>
        <dbReference type="EMBL" id="PYE03658.1"/>
    </source>
</evidence>
<protein>
    <submittedName>
        <fullName evidence="2">Uncharacterized protein</fullName>
    </submittedName>
</protein>
<dbReference type="Proteomes" id="UP000247807">
    <property type="component" value="Unassembled WGS sequence"/>
</dbReference>
<evidence type="ECO:0000256" key="1">
    <source>
        <dbReference type="SAM" id="Phobius"/>
    </source>
</evidence>
<feature type="transmembrane region" description="Helical" evidence="1">
    <location>
        <begin position="20"/>
        <end position="44"/>
    </location>
</feature>
<dbReference type="EMBL" id="QJUE01000001">
    <property type="protein sequence ID" value="PYE03658.1"/>
    <property type="molecule type" value="Genomic_DNA"/>
</dbReference>
<keyword evidence="1" id="KW-0812">Transmembrane</keyword>
<accession>A0A318RC98</accession>
<keyword evidence="1" id="KW-0472">Membrane</keyword>